<evidence type="ECO:0000259" key="2">
    <source>
        <dbReference type="Pfam" id="PF03372"/>
    </source>
</evidence>
<feature type="domain" description="Endonuclease/exonuclease/phosphatase" evidence="2">
    <location>
        <begin position="109"/>
        <end position="367"/>
    </location>
</feature>
<dbReference type="EMBL" id="CP001874">
    <property type="protein sequence ID" value="ADG90090.1"/>
    <property type="molecule type" value="Genomic_DNA"/>
</dbReference>
<keyword evidence="3" id="KW-0269">Exonuclease</keyword>
<feature type="compositionally biased region" description="Low complexity" evidence="1">
    <location>
        <begin position="27"/>
        <end position="83"/>
    </location>
</feature>
<dbReference type="Proteomes" id="UP000006640">
    <property type="component" value="Chromosome"/>
</dbReference>
<sequence length="378" mass="39439">MPAMVAMVVALPIVLLPPAARLVAGPRAGDPGTGAGTPATGPAEPQAGGARSPVAAPGAPGSGPVTSGPVETGAAEGAAVRAAPAEDGRAAADRAGGAAGPAMERIDVLTYNVCAAGNRDGTCVDTLKPARRKVWAKTVAGLIKRRGIEMASFTEMCYAQVSLLRRELPGYRFVWYGIDRPGGRRGPDRCRRLWGGLAGRAVPPDGKSFGMALAIRGRTIGPPLRRRLRADLPPDRPDARIHPRGLLCARGVLGRRRAVGCVTHISATESPRQVAELVAEYAAGDPVILTGDFNRKPGDRELSCLYGMGLGEGEYTEVDAAPDGVPRRGGAPTTRGGRKIDYIFATEDDFLPDGAEVISVKPELSDHRPLTGTLGCRR</sequence>
<organism evidence="3 4">
    <name type="scientific">Thermobispora bispora (strain ATCC 19993 / DSM 43833 / CBS 139.67 / JCM 10125 / KCTC 9307 / NBRC 14880 / R51)</name>
    <dbReference type="NCBI Taxonomy" id="469371"/>
    <lineage>
        <taxon>Bacteria</taxon>
        <taxon>Bacillati</taxon>
        <taxon>Actinomycetota</taxon>
        <taxon>Actinomycetes</taxon>
        <taxon>Streptosporangiales</taxon>
        <taxon>Streptosporangiaceae</taxon>
        <taxon>Thermobispora</taxon>
    </lineage>
</organism>
<dbReference type="STRING" id="469371.Tbis_3400"/>
<gene>
    <name evidence="3" type="ordered locus">Tbis_3400</name>
</gene>
<dbReference type="Pfam" id="PF03372">
    <property type="entry name" value="Exo_endo_phos"/>
    <property type="match status" value="1"/>
</dbReference>
<keyword evidence="3" id="KW-0540">Nuclease</keyword>
<dbReference type="GO" id="GO:0004519">
    <property type="term" value="F:endonuclease activity"/>
    <property type="evidence" value="ECO:0007669"/>
    <property type="project" value="UniProtKB-KW"/>
</dbReference>
<protein>
    <submittedName>
        <fullName evidence="3">Endonuclease/exonuclease/phosphatase</fullName>
    </submittedName>
</protein>
<feature type="region of interest" description="Disordered" evidence="1">
    <location>
        <begin position="27"/>
        <end position="86"/>
    </location>
</feature>
<name>D6Y9Q9_THEBD</name>
<keyword evidence="3" id="KW-0378">Hydrolase</keyword>
<evidence type="ECO:0000313" key="4">
    <source>
        <dbReference type="Proteomes" id="UP000006640"/>
    </source>
</evidence>
<dbReference type="AlphaFoldDB" id="D6Y9Q9"/>
<keyword evidence="4" id="KW-1185">Reference proteome</keyword>
<dbReference type="Gene3D" id="3.60.10.10">
    <property type="entry name" value="Endonuclease/exonuclease/phosphatase"/>
    <property type="match status" value="1"/>
</dbReference>
<dbReference type="InterPro" id="IPR005135">
    <property type="entry name" value="Endo/exonuclease/phosphatase"/>
</dbReference>
<dbReference type="KEGG" id="tbi:Tbis_3400"/>
<proteinExistence type="predicted"/>
<dbReference type="SUPFAM" id="SSF56219">
    <property type="entry name" value="DNase I-like"/>
    <property type="match status" value="1"/>
</dbReference>
<dbReference type="HOGENOM" id="CLU_731444_0_0_11"/>
<accession>D6Y9Q9</accession>
<dbReference type="InterPro" id="IPR036691">
    <property type="entry name" value="Endo/exonu/phosph_ase_sf"/>
</dbReference>
<dbReference type="GO" id="GO:0004527">
    <property type="term" value="F:exonuclease activity"/>
    <property type="evidence" value="ECO:0007669"/>
    <property type="project" value="UniProtKB-KW"/>
</dbReference>
<dbReference type="eggNOG" id="COG3568">
    <property type="taxonomic scope" value="Bacteria"/>
</dbReference>
<evidence type="ECO:0000256" key="1">
    <source>
        <dbReference type="SAM" id="MobiDB-lite"/>
    </source>
</evidence>
<keyword evidence="3" id="KW-0255">Endonuclease</keyword>
<reference evidence="3 4" key="1">
    <citation type="submission" date="2010-01" db="EMBL/GenBank/DDBJ databases">
        <title>The complete genome of Thermobispora bispora DSM 43833.</title>
        <authorList>
            <consortium name="US DOE Joint Genome Institute (JGI-PGF)"/>
            <person name="Lucas S."/>
            <person name="Copeland A."/>
            <person name="Lapidus A."/>
            <person name="Glavina del Rio T."/>
            <person name="Dalin E."/>
            <person name="Tice H."/>
            <person name="Bruce D."/>
            <person name="Goodwin L."/>
            <person name="Pitluck S."/>
            <person name="Kyrpides N."/>
            <person name="Mavromatis K."/>
            <person name="Ivanova N."/>
            <person name="Mikhailova N."/>
            <person name="Chertkov O."/>
            <person name="Brettin T."/>
            <person name="Detter J.C."/>
            <person name="Han C."/>
            <person name="Larimer F."/>
            <person name="Land M."/>
            <person name="Hauser L."/>
            <person name="Markowitz V."/>
            <person name="Cheng J.-F."/>
            <person name="Hugenholtz P."/>
            <person name="Woyke T."/>
            <person name="Wu D."/>
            <person name="Jando M."/>
            <person name="Schneider S."/>
            <person name="Klenk H.-P."/>
            <person name="Eisen J.A."/>
        </authorList>
    </citation>
    <scope>NUCLEOTIDE SEQUENCE [LARGE SCALE GENOMIC DNA]</scope>
    <source>
        <strain evidence="4">ATCC 19993 / DSM 43833 / CBS 139.67 / JCM 10125 / KCTC 9307 / NBRC 14880 / R51</strain>
    </source>
</reference>
<evidence type="ECO:0000313" key="3">
    <source>
        <dbReference type="EMBL" id="ADG90090.1"/>
    </source>
</evidence>